<dbReference type="GO" id="GO:0003677">
    <property type="term" value="F:DNA binding"/>
    <property type="evidence" value="ECO:0007669"/>
    <property type="project" value="UniProtKB-KW"/>
</dbReference>
<evidence type="ECO:0000313" key="8">
    <source>
        <dbReference type="Proteomes" id="UP000292262"/>
    </source>
</evidence>
<evidence type="ECO:0000256" key="4">
    <source>
        <dbReference type="ARBA" id="ARBA00023125"/>
    </source>
</evidence>
<dbReference type="RefSeq" id="WP_130286970.1">
    <property type="nucleotide sequence ID" value="NZ_SGXE01000002.1"/>
</dbReference>
<dbReference type="Proteomes" id="UP000292262">
    <property type="component" value="Unassembled WGS sequence"/>
</dbReference>
<dbReference type="PANTHER" id="PTHR43140:SF1">
    <property type="entry name" value="TYPE I RESTRICTION ENZYME ECOKI SPECIFICITY SUBUNIT"/>
    <property type="match status" value="1"/>
</dbReference>
<evidence type="ECO:0000313" key="7">
    <source>
        <dbReference type="EMBL" id="RZS93865.1"/>
    </source>
</evidence>
<dbReference type="Gene3D" id="3.90.220.20">
    <property type="entry name" value="DNA methylase specificity domains"/>
    <property type="match status" value="2"/>
</dbReference>
<evidence type="ECO:0000256" key="5">
    <source>
        <dbReference type="SAM" id="Coils"/>
    </source>
</evidence>
<keyword evidence="3" id="KW-0378">Hydrolase</keyword>
<dbReference type="InterPro" id="IPR044946">
    <property type="entry name" value="Restrct_endonuc_typeI_TRD_sf"/>
</dbReference>
<evidence type="ECO:0000256" key="1">
    <source>
        <dbReference type="ARBA" id="ARBA00010923"/>
    </source>
</evidence>
<keyword evidence="8" id="KW-1185">Reference proteome</keyword>
<comment type="caution">
    <text evidence="7">The sequence shown here is derived from an EMBL/GenBank/DDBJ whole genome shotgun (WGS) entry which is preliminary data.</text>
</comment>
<dbReference type="Pfam" id="PF01420">
    <property type="entry name" value="Methylase_S"/>
    <property type="match status" value="1"/>
</dbReference>
<dbReference type="GO" id="GO:0016787">
    <property type="term" value="F:hydrolase activity"/>
    <property type="evidence" value="ECO:0007669"/>
    <property type="project" value="UniProtKB-KW"/>
</dbReference>
<dbReference type="EMBL" id="SGXE01000002">
    <property type="protein sequence ID" value="RZS93865.1"/>
    <property type="molecule type" value="Genomic_DNA"/>
</dbReference>
<comment type="similarity">
    <text evidence="1">Belongs to the type-I restriction system S methylase family.</text>
</comment>
<dbReference type="AlphaFoldDB" id="A0A4Q7P283"/>
<dbReference type="PANTHER" id="PTHR43140">
    <property type="entry name" value="TYPE-1 RESTRICTION ENZYME ECOKI SPECIFICITY PROTEIN"/>
    <property type="match status" value="1"/>
</dbReference>
<dbReference type="InterPro" id="IPR051212">
    <property type="entry name" value="Type-I_RE_S_subunit"/>
</dbReference>
<accession>A0A4Q7P283</accession>
<dbReference type="InterPro" id="IPR000055">
    <property type="entry name" value="Restrct_endonuc_typeI_TRD"/>
</dbReference>
<protein>
    <submittedName>
        <fullName evidence="7">Type I restriction modification DNA specificity protein</fullName>
    </submittedName>
</protein>
<dbReference type="PROSITE" id="PS00690">
    <property type="entry name" value="DEAH_ATP_HELICASE"/>
    <property type="match status" value="1"/>
</dbReference>
<organism evidence="7 8">
    <name type="scientific">Aquimarina brevivitae</name>
    <dbReference type="NCBI Taxonomy" id="323412"/>
    <lineage>
        <taxon>Bacteria</taxon>
        <taxon>Pseudomonadati</taxon>
        <taxon>Bacteroidota</taxon>
        <taxon>Flavobacteriia</taxon>
        <taxon>Flavobacteriales</taxon>
        <taxon>Flavobacteriaceae</taxon>
        <taxon>Aquimarina</taxon>
    </lineage>
</organism>
<evidence type="ECO:0000256" key="2">
    <source>
        <dbReference type="ARBA" id="ARBA00022747"/>
    </source>
</evidence>
<dbReference type="GO" id="GO:0009307">
    <property type="term" value="P:DNA restriction-modification system"/>
    <property type="evidence" value="ECO:0007669"/>
    <property type="project" value="UniProtKB-KW"/>
</dbReference>
<reference evidence="7 8" key="1">
    <citation type="submission" date="2019-02" db="EMBL/GenBank/DDBJ databases">
        <title>Genomic Encyclopedia of Type Strains, Phase IV (KMG-IV): sequencing the most valuable type-strain genomes for metagenomic binning, comparative biology and taxonomic classification.</title>
        <authorList>
            <person name="Goeker M."/>
        </authorList>
    </citation>
    <scope>NUCLEOTIDE SEQUENCE [LARGE SCALE GENOMIC DNA]</scope>
    <source>
        <strain evidence="7 8">DSM 17196</strain>
    </source>
</reference>
<dbReference type="CDD" id="cd17521">
    <property type="entry name" value="RMtype1_S_Sau13435ORF2165P_TRD2-CR2_like"/>
    <property type="match status" value="1"/>
</dbReference>
<keyword evidence="5" id="KW-0175">Coiled coil</keyword>
<dbReference type="InterPro" id="IPR002464">
    <property type="entry name" value="DNA/RNA_helicase_DEAH_CS"/>
</dbReference>
<evidence type="ECO:0000259" key="6">
    <source>
        <dbReference type="Pfam" id="PF01420"/>
    </source>
</evidence>
<feature type="domain" description="Type I restriction modification DNA specificity" evidence="6">
    <location>
        <begin position="299"/>
        <end position="476"/>
    </location>
</feature>
<dbReference type="OrthoDB" id="9816225at2"/>
<sequence>MGLKFKYIPLTFLTDEEQIKYQIKNTIILRYLFDKYEKTCRLENLIVNTQYGYNASALKNGKNKFLRISDITDGKVDWESVPFCDCKDEDTYLLKTEDLLVARTGGTTGKSFMISNPPVNSVFAGYLIRMRANEQNNPEFINLFLNSYIYWSQVVSLNKGEFRPSVNATKLKNLILPDVDISIQNEAVRISNSEQIESYKELYNLIELTLSEYSKSKIIIDEVHNQFQYSDDLKQAILQEAIQGKLTEEWRAQNPNTESASELLERIKAEKEELIKGKKLKKEKPLPAITEDEIPFEIPESWVWCRLGEISKYIQRGKSPKYVEHSNVPVISQKCVQWGRFDFNKARFINENTLDKYTEERFLQNGDLLWNSTGDGTVGRLIEFKNVTNYSKMVVDSHVAIVRLLVVKPSYILYYLSTKLVQDKLIVSGSTKQTELSKTTIVNHLVPIPPLEEQKAIVEKVQALLQKCNALEQEVTQSEQHANMLMQAVLKEAFESKNEKEDDIIKELLPDKDKYAQVAIATLKTELLLNRNYGKVEKQKTGFLLKAIKKQPIPYAFENYNYGTFSKELSNDLDHNPYLFKTHSGEGEVYKIKPDKHKEIVALLNQPEHADFVNAIEDIIRVYKMPLIKGKTEQIELLNTVCKSILDTQSTDLETIYGYMELWMINQDNHTTKAEKFTKNNTKKMLDLVLKLNWDKELIN</sequence>
<keyword evidence="4" id="KW-0238">DNA-binding</keyword>
<gene>
    <name evidence="7" type="ORF">EV197_2446</name>
</gene>
<dbReference type="SUPFAM" id="SSF116734">
    <property type="entry name" value="DNA methylase specificity domain"/>
    <property type="match status" value="2"/>
</dbReference>
<evidence type="ECO:0000256" key="3">
    <source>
        <dbReference type="ARBA" id="ARBA00022801"/>
    </source>
</evidence>
<proteinExistence type="inferred from homology"/>
<name>A0A4Q7P283_9FLAO</name>
<keyword evidence="2" id="KW-0680">Restriction system</keyword>
<feature type="coiled-coil region" evidence="5">
    <location>
        <begin position="454"/>
        <end position="488"/>
    </location>
</feature>